<gene>
    <name evidence="2" type="ORF">GCM10025789_13080</name>
</gene>
<dbReference type="EMBL" id="BAABLV010000020">
    <property type="protein sequence ID" value="GAA4896659.1"/>
    <property type="molecule type" value="Genomic_DNA"/>
</dbReference>
<proteinExistence type="predicted"/>
<dbReference type="RefSeq" id="WP_345580751.1">
    <property type="nucleotide sequence ID" value="NZ_BAABLV010000020.1"/>
</dbReference>
<keyword evidence="3" id="KW-1185">Reference proteome</keyword>
<feature type="transmembrane region" description="Helical" evidence="1">
    <location>
        <begin position="7"/>
        <end position="29"/>
    </location>
</feature>
<organism evidence="2 3">
    <name type="scientific">Tessaracoccus lubricantis</name>
    <dbReference type="NCBI Taxonomy" id="545543"/>
    <lineage>
        <taxon>Bacteria</taxon>
        <taxon>Bacillati</taxon>
        <taxon>Actinomycetota</taxon>
        <taxon>Actinomycetes</taxon>
        <taxon>Propionibacteriales</taxon>
        <taxon>Propionibacteriaceae</taxon>
        <taxon>Tessaracoccus</taxon>
    </lineage>
</organism>
<keyword evidence="1" id="KW-1133">Transmembrane helix</keyword>
<dbReference type="Proteomes" id="UP001501521">
    <property type="component" value="Unassembled WGS sequence"/>
</dbReference>
<reference evidence="3" key="1">
    <citation type="journal article" date="2019" name="Int. J. Syst. Evol. Microbiol.">
        <title>The Global Catalogue of Microorganisms (GCM) 10K type strain sequencing project: providing services to taxonomists for standard genome sequencing and annotation.</title>
        <authorList>
            <consortium name="The Broad Institute Genomics Platform"/>
            <consortium name="The Broad Institute Genome Sequencing Center for Infectious Disease"/>
            <person name="Wu L."/>
            <person name="Ma J."/>
        </authorList>
    </citation>
    <scope>NUCLEOTIDE SEQUENCE [LARGE SCALE GENOMIC DNA]</scope>
    <source>
        <strain evidence="3">JCM 19125</strain>
    </source>
</reference>
<keyword evidence="1" id="KW-0812">Transmembrane</keyword>
<name>A0ABP9FB53_9ACTN</name>
<evidence type="ECO:0000313" key="2">
    <source>
        <dbReference type="EMBL" id="GAA4896659.1"/>
    </source>
</evidence>
<evidence type="ECO:0000313" key="3">
    <source>
        <dbReference type="Proteomes" id="UP001501521"/>
    </source>
</evidence>
<feature type="transmembrane region" description="Helical" evidence="1">
    <location>
        <begin position="35"/>
        <end position="54"/>
    </location>
</feature>
<comment type="caution">
    <text evidence="2">The sequence shown here is derived from an EMBL/GenBank/DDBJ whole genome shotgun (WGS) entry which is preliminary data.</text>
</comment>
<protein>
    <submittedName>
        <fullName evidence="2">Uncharacterized protein</fullName>
    </submittedName>
</protein>
<sequence length="61" mass="6308">MSRAWLILSVAAGIYLVCFGGFVVMAGQADDSPGLGGLGLITVVIGAVLLVRVLRAARVHR</sequence>
<keyword evidence="1" id="KW-0472">Membrane</keyword>
<evidence type="ECO:0000256" key="1">
    <source>
        <dbReference type="SAM" id="Phobius"/>
    </source>
</evidence>
<accession>A0ABP9FB53</accession>